<sequence length="141" mass="15964">MVYSLRIWLLPYGPPRICSTGAQMDWLVACPNKKEDPRPECTPKKKELIEKLLRQSVKGETSDEVEIGSRTKKIFAHVAAISTSESKEQNSQMGNFTVQLCRAVQLKVSQKRDMKQPLWNHSLKIAKPGNSALYLGSYNSR</sequence>
<dbReference type="EMBL" id="JAFNEN010001303">
    <property type="protein sequence ID" value="KAG8174157.1"/>
    <property type="molecule type" value="Genomic_DNA"/>
</dbReference>
<gene>
    <name evidence="1" type="ORF">JTE90_022569</name>
</gene>
<comment type="caution">
    <text evidence="1">The sequence shown here is derived from an EMBL/GenBank/DDBJ whole genome shotgun (WGS) entry which is preliminary data.</text>
</comment>
<protein>
    <submittedName>
        <fullName evidence="1">Uncharacterized protein</fullName>
    </submittedName>
</protein>
<name>A0AAV6TQL1_9ARAC</name>
<reference evidence="1 2" key="1">
    <citation type="journal article" date="2022" name="Nat. Ecol. Evol.">
        <title>A masculinizing supergene underlies an exaggerated male reproductive morph in a spider.</title>
        <authorList>
            <person name="Hendrickx F."/>
            <person name="De Corte Z."/>
            <person name="Sonet G."/>
            <person name="Van Belleghem S.M."/>
            <person name="Kostlbacher S."/>
            <person name="Vangestel C."/>
        </authorList>
    </citation>
    <scope>NUCLEOTIDE SEQUENCE [LARGE SCALE GENOMIC DNA]</scope>
    <source>
        <strain evidence="1">W744_W776</strain>
    </source>
</reference>
<organism evidence="1 2">
    <name type="scientific">Oedothorax gibbosus</name>
    <dbReference type="NCBI Taxonomy" id="931172"/>
    <lineage>
        <taxon>Eukaryota</taxon>
        <taxon>Metazoa</taxon>
        <taxon>Ecdysozoa</taxon>
        <taxon>Arthropoda</taxon>
        <taxon>Chelicerata</taxon>
        <taxon>Arachnida</taxon>
        <taxon>Araneae</taxon>
        <taxon>Araneomorphae</taxon>
        <taxon>Entelegynae</taxon>
        <taxon>Araneoidea</taxon>
        <taxon>Linyphiidae</taxon>
        <taxon>Erigoninae</taxon>
        <taxon>Oedothorax</taxon>
    </lineage>
</organism>
<dbReference type="AlphaFoldDB" id="A0AAV6TQL1"/>
<evidence type="ECO:0000313" key="2">
    <source>
        <dbReference type="Proteomes" id="UP000827092"/>
    </source>
</evidence>
<keyword evidence="2" id="KW-1185">Reference proteome</keyword>
<evidence type="ECO:0000313" key="1">
    <source>
        <dbReference type="EMBL" id="KAG8174157.1"/>
    </source>
</evidence>
<dbReference type="Proteomes" id="UP000827092">
    <property type="component" value="Unassembled WGS sequence"/>
</dbReference>
<accession>A0AAV6TQL1</accession>
<proteinExistence type="predicted"/>